<comment type="caution">
    <text evidence="1">The sequence shown here is derived from an EMBL/GenBank/DDBJ whole genome shotgun (WGS) entry which is preliminary data.</text>
</comment>
<organism evidence="1 2">
    <name type="scientific">Sinorhizobium glycinis</name>
    <dbReference type="NCBI Taxonomy" id="1472378"/>
    <lineage>
        <taxon>Bacteria</taxon>
        <taxon>Pseudomonadati</taxon>
        <taxon>Pseudomonadota</taxon>
        <taxon>Alphaproteobacteria</taxon>
        <taxon>Hyphomicrobiales</taxon>
        <taxon>Rhizobiaceae</taxon>
        <taxon>Sinorhizobium/Ensifer group</taxon>
        <taxon>Sinorhizobium</taxon>
    </lineage>
</organism>
<evidence type="ECO:0000313" key="1">
    <source>
        <dbReference type="EMBL" id="OAP35101.1"/>
    </source>
</evidence>
<dbReference type="OrthoDB" id="8137294at2"/>
<dbReference type="Pfam" id="PF12900">
    <property type="entry name" value="Pyridox_ox_2"/>
    <property type="match status" value="1"/>
</dbReference>
<accession>A0A178XIQ6</accession>
<protein>
    <recommendedName>
        <fullName evidence="3">Flavin-nucleotide-binding protein</fullName>
    </recommendedName>
</protein>
<gene>
    <name evidence="1" type="ORF">AU381_25385</name>
</gene>
<dbReference type="SUPFAM" id="SSF50475">
    <property type="entry name" value="FMN-binding split barrel"/>
    <property type="match status" value="1"/>
</dbReference>
<dbReference type="AlphaFoldDB" id="A0A178XIQ6"/>
<dbReference type="InterPro" id="IPR012349">
    <property type="entry name" value="Split_barrel_FMN-bd"/>
</dbReference>
<evidence type="ECO:0008006" key="3">
    <source>
        <dbReference type="Google" id="ProtNLM"/>
    </source>
</evidence>
<keyword evidence="2" id="KW-1185">Reference proteome</keyword>
<sequence>MFVREMRREECQAVVAAGDLARLACCKDGQPYIVPITYAHSGNCLYCFSMPGQKIDWMRSNSNISLQIDEFASNRQWKSVVVTGRYRELPAAAPGRRSECIHAWSLLEKKANWWEPGGLRPVPQTISAASPHIFFCVDIEEMTGRAAGEGER</sequence>
<dbReference type="STRING" id="1472378.AU381_25385"/>
<dbReference type="EMBL" id="LPUX01000067">
    <property type="protein sequence ID" value="OAP35101.1"/>
    <property type="molecule type" value="Genomic_DNA"/>
</dbReference>
<dbReference type="RefSeq" id="WP_064244346.1">
    <property type="nucleotide sequence ID" value="NZ_LPUX01000067.1"/>
</dbReference>
<reference evidence="1 2" key="1">
    <citation type="journal article" date="2016" name="Int. J. Syst. Evol. Microbiol.">
        <title>Ensifer glycinis sp. nov., an novel rhizobial species associated with Glycine spp.</title>
        <authorList>
            <person name="Yan H."/>
            <person name="Yan J."/>
            <person name="Sui X.H."/>
            <person name="Wang E.T."/>
            <person name="Chen W.X."/>
            <person name="Zhang X.X."/>
            <person name="Chen W.F."/>
        </authorList>
    </citation>
    <scope>NUCLEOTIDE SEQUENCE [LARGE SCALE GENOMIC DNA]</scope>
    <source>
        <strain evidence="1 2">CCBAU 23380</strain>
    </source>
</reference>
<dbReference type="InterPro" id="IPR024747">
    <property type="entry name" value="Pyridox_Oxase-rel"/>
</dbReference>
<dbReference type="Gene3D" id="2.30.110.10">
    <property type="entry name" value="Electron Transport, Fmn-binding Protein, Chain A"/>
    <property type="match status" value="1"/>
</dbReference>
<evidence type="ECO:0000313" key="2">
    <source>
        <dbReference type="Proteomes" id="UP000094025"/>
    </source>
</evidence>
<dbReference type="Proteomes" id="UP000094025">
    <property type="component" value="Unassembled WGS sequence"/>
</dbReference>
<proteinExistence type="predicted"/>
<name>A0A178XIQ6_9HYPH</name>